<accession>Q0W548</accession>
<dbReference type="InterPro" id="IPR051311">
    <property type="entry name" value="DedA_domain"/>
</dbReference>
<evidence type="ECO:0000256" key="3">
    <source>
        <dbReference type="ARBA" id="ARBA00022692"/>
    </source>
</evidence>
<dbReference type="eggNOG" id="arCOG03117">
    <property type="taxonomic scope" value="Archaea"/>
</dbReference>
<dbReference type="GeneID" id="5143501"/>
<keyword evidence="3 6" id="KW-0812">Transmembrane</keyword>
<feature type="transmembrane region" description="Helical" evidence="6">
    <location>
        <begin position="21"/>
        <end position="41"/>
    </location>
</feature>
<evidence type="ECO:0000256" key="2">
    <source>
        <dbReference type="ARBA" id="ARBA00022475"/>
    </source>
</evidence>
<dbReference type="GO" id="GO:0005886">
    <property type="term" value="C:plasma membrane"/>
    <property type="evidence" value="ECO:0007669"/>
    <property type="project" value="UniProtKB-SubCell"/>
</dbReference>
<evidence type="ECO:0000256" key="6">
    <source>
        <dbReference type="SAM" id="Phobius"/>
    </source>
</evidence>
<dbReference type="Pfam" id="PF09335">
    <property type="entry name" value="VTT_dom"/>
    <property type="match status" value="1"/>
</dbReference>
<evidence type="ECO:0000256" key="5">
    <source>
        <dbReference type="ARBA" id="ARBA00023136"/>
    </source>
</evidence>
<dbReference type="AlphaFoldDB" id="Q0W548"/>
<keyword evidence="4 6" id="KW-1133">Transmembrane helix</keyword>
<feature type="transmembrane region" description="Helical" evidence="6">
    <location>
        <begin position="149"/>
        <end position="172"/>
    </location>
</feature>
<dbReference type="RefSeq" id="WP_012036047.1">
    <property type="nucleotide sequence ID" value="NC_009464.1"/>
</dbReference>
<evidence type="ECO:0000256" key="4">
    <source>
        <dbReference type="ARBA" id="ARBA00022989"/>
    </source>
</evidence>
<dbReference type="Proteomes" id="UP000000663">
    <property type="component" value="Chromosome"/>
</dbReference>
<dbReference type="EMBL" id="AM114193">
    <property type="protein sequence ID" value="CAJ36495.1"/>
    <property type="molecule type" value="Genomic_DNA"/>
</dbReference>
<feature type="domain" description="VTT" evidence="7">
    <location>
        <begin position="43"/>
        <end position="168"/>
    </location>
</feature>
<dbReference type="PANTHER" id="PTHR42709">
    <property type="entry name" value="ALKALINE PHOSPHATASE LIKE PROTEIN"/>
    <property type="match status" value="1"/>
</dbReference>
<evidence type="ECO:0000313" key="9">
    <source>
        <dbReference type="Proteomes" id="UP000000663"/>
    </source>
</evidence>
<reference evidence="8 9" key="1">
    <citation type="journal article" date="2006" name="Science">
        <title>Genome of rice cluster I archaea -- the key methane producers in the rice rhizosphere.</title>
        <authorList>
            <person name="Erkel C."/>
            <person name="Kube M."/>
            <person name="Reinhardt R."/>
            <person name="Liesack W."/>
        </authorList>
    </citation>
    <scope>NUCLEOTIDE SEQUENCE [LARGE SCALE GENOMIC DNA]</scope>
    <source>
        <strain evidence="9">DSM 22066 / NBRC 105507 / MRE50</strain>
    </source>
</reference>
<comment type="subcellular location">
    <subcellularLocation>
        <location evidence="1">Cell membrane</location>
        <topology evidence="1">Multi-pass membrane protein</topology>
    </subcellularLocation>
</comment>
<feature type="transmembrane region" description="Helical" evidence="6">
    <location>
        <begin position="184"/>
        <end position="207"/>
    </location>
</feature>
<dbReference type="KEGG" id="rci:RCIX1181"/>
<keyword evidence="2" id="KW-1003">Cell membrane</keyword>
<gene>
    <name evidence="8" type="ORF">RCIX1181</name>
</gene>
<evidence type="ECO:0000256" key="1">
    <source>
        <dbReference type="ARBA" id="ARBA00004651"/>
    </source>
</evidence>
<evidence type="ECO:0000259" key="7">
    <source>
        <dbReference type="Pfam" id="PF09335"/>
    </source>
</evidence>
<sequence>MFLTFGLDSLLGSLSSFITNLIGNMGYAGIFILMTIESAGIPVPSELIMTYGGFMASQGKINWVLAAVVGSLGTGLGSAIGYAIGAWGGKPFVDKYGKYLGVTPDKMVFAEKWFCKFGESACFYTRLLPVVRTIVNVPAGLLGMNFYKFMIYSMVGAFPWCLVLSYLGFTLGENWESIMEYSHLLSYAVGGIVAIIIIAAIILWLLVRMGVVEKKTVMKYLSFFLHV</sequence>
<keyword evidence="5 6" id="KW-0472">Membrane</keyword>
<dbReference type="STRING" id="351160.RCIX1181"/>
<dbReference type="InterPro" id="IPR032816">
    <property type="entry name" value="VTT_dom"/>
</dbReference>
<name>Q0W548_METAR</name>
<protein>
    <recommendedName>
        <fullName evidence="7">VTT domain-containing protein</fullName>
    </recommendedName>
</protein>
<feature type="transmembrane region" description="Helical" evidence="6">
    <location>
        <begin position="61"/>
        <end position="85"/>
    </location>
</feature>
<dbReference type="PANTHER" id="PTHR42709:SF6">
    <property type="entry name" value="UNDECAPRENYL PHOSPHATE TRANSPORTER A"/>
    <property type="match status" value="1"/>
</dbReference>
<keyword evidence="9" id="KW-1185">Reference proteome</keyword>
<organism evidence="8 9">
    <name type="scientific">Methanocella arvoryzae (strain DSM 22066 / NBRC 105507 / MRE50)</name>
    <dbReference type="NCBI Taxonomy" id="351160"/>
    <lineage>
        <taxon>Archaea</taxon>
        <taxon>Methanobacteriati</taxon>
        <taxon>Methanobacteriota</taxon>
        <taxon>Stenosarchaea group</taxon>
        <taxon>Methanomicrobia</taxon>
        <taxon>Methanocellales</taxon>
        <taxon>Methanocellaceae</taxon>
        <taxon>Methanocella</taxon>
    </lineage>
</organism>
<proteinExistence type="predicted"/>
<evidence type="ECO:0000313" key="8">
    <source>
        <dbReference type="EMBL" id="CAJ36495.1"/>
    </source>
</evidence>